<comment type="caution">
    <text evidence="2">The sequence shown here is derived from an EMBL/GenBank/DDBJ whole genome shotgun (WGS) entry which is preliminary data.</text>
</comment>
<name>A0A5R9EHT5_9ACTN</name>
<feature type="chain" id="PRO_5024278171" description="WxL domain-containing protein" evidence="1">
    <location>
        <begin position="19"/>
        <end position="174"/>
    </location>
</feature>
<dbReference type="Proteomes" id="UP000305921">
    <property type="component" value="Unassembled WGS sequence"/>
</dbReference>
<dbReference type="AlphaFoldDB" id="A0A5R9EHT5"/>
<accession>A0A5R9EHT5</accession>
<evidence type="ECO:0000313" key="3">
    <source>
        <dbReference type="Proteomes" id="UP000305921"/>
    </source>
</evidence>
<evidence type="ECO:0008006" key="4">
    <source>
        <dbReference type="Google" id="ProtNLM"/>
    </source>
</evidence>
<dbReference type="OrthoDB" id="5147666at2"/>
<gene>
    <name evidence="2" type="ORF">FEF34_28585</name>
</gene>
<dbReference type="EMBL" id="VAWE01000001">
    <property type="protein sequence ID" value="TLQ48527.1"/>
    <property type="molecule type" value="Genomic_DNA"/>
</dbReference>
<evidence type="ECO:0000313" key="2">
    <source>
        <dbReference type="EMBL" id="TLQ48527.1"/>
    </source>
</evidence>
<feature type="signal peptide" evidence="1">
    <location>
        <begin position="1"/>
        <end position="18"/>
    </location>
</feature>
<keyword evidence="3" id="KW-1185">Reference proteome</keyword>
<organism evidence="2 3">
    <name type="scientific">Streptomyces marianii</name>
    <dbReference type="NCBI Taxonomy" id="1817406"/>
    <lineage>
        <taxon>Bacteria</taxon>
        <taxon>Bacillati</taxon>
        <taxon>Actinomycetota</taxon>
        <taxon>Actinomycetes</taxon>
        <taxon>Kitasatosporales</taxon>
        <taxon>Streptomycetaceae</taxon>
        <taxon>Streptomyces</taxon>
    </lineage>
</organism>
<keyword evidence="1" id="KW-0732">Signal</keyword>
<proteinExistence type="predicted"/>
<protein>
    <recommendedName>
        <fullName evidence="4">WxL domain-containing protein</fullName>
    </recommendedName>
</protein>
<evidence type="ECO:0000256" key="1">
    <source>
        <dbReference type="SAM" id="SignalP"/>
    </source>
</evidence>
<reference evidence="2 3" key="1">
    <citation type="submission" date="2019-05" db="EMBL/GenBank/DDBJ databases">
        <title>Streptomyces marianii sp. nov., a novel marine actinomycete from southern coast of India.</title>
        <authorList>
            <person name="Iniyan A.M."/>
            <person name="Wink J."/>
            <person name="Ramprasad E."/>
            <person name="Ramana C.V."/>
            <person name="Bunk B."/>
            <person name="Sproer C."/>
            <person name="Joseph F.-J.R.S."/>
            <person name="Vincent S.G.P."/>
        </authorList>
    </citation>
    <scope>NUCLEOTIDE SEQUENCE [LARGE SCALE GENOMIC DNA]</scope>
    <source>
        <strain evidence="2 3">ICN19</strain>
    </source>
</reference>
<sequence length="174" mass="17528">MPCVAAALAGVSSLPASAQPSGDTTVTFTVSTSDLTIEVPASRNLGSGFPGQTISGQLGTVTVDDGRAAASATWTASVVSTQFDTGIDDPAEIILPNLVQYWSGPATATTGTGTFVPGQPTRSDRVTLDQPRTAFSKTAGSGNNTASWNPTLEITIPPDAVGGLYSGTVTHSVA</sequence>